<feature type="domain" description="DUF1559" evidence="2">
    <location>
        <begin position="37"/>
        <end position="285"/>
    </location>
</feature>
<sequence length="304" mass="32450">MSTFRNASGRKGFTLVELLVVIAIIGILVGLLLPAVQQAREAARRMSCTNNLKQLGLAIHNYHDVFRVFPPGGNGSYDLAVRSNQLSLHTFLLPFLEQGNVHDQIDFSGSSYLTERNSSANRVDAFLCPSSTREFDATTSGGSLSYPDLYTAHYLGVMGPKGVNAQTGGTYQSDETLASNGGFARQGVFYDLSKIKFRDITDGTSNTFALGELSWNDAGTVFRMWVRGCGGSACTSCKNIVDGIGITPAVSGNFNNVSFGSQHPGGAHFVQCDGSVRFVSETVDLGLYKATASRNGGEVATALD</sequence>
<dbReference type="InterPro" id="IPR027558">
    <property type="entry name" value="Pre_pil_HX9DG_C"/>
</dbReference>
<feature type="transmembrane region" description="Helical" evidence="1">
    <location>
        <begin position="12"/>
        <end position="36"/>
    </location>
</feature>
<gene>
    <name evidence="3" type="ORF">EC9_32900</name>
</gene>
<dbReference type="InterPro" id="IPR045584">
    <property type="entry name" value="Pilin-like"/>
</dbReference>
<dbReference type="Pfam" id="PF07596">
    <property type="entry name" value="SBP_bac_10"/>
    <property type="match status" value="1"/>
</dbReference>
<dbReference type="NCBIfam" id="TIGR02532">
    <property type="entry name" value="IV_pilin_GFxxxE"/>
    <property type="match status" value="1"/>
</dbReference>
<dbReference type="InterPro" id="IPR012902">
    <property type="entry name" value="N_methyl_site"/>
</dbReference>
<reference evidence="3 4" key="1">
    <citation type="submission" date="2019-02" db="EMBL/GenBank/DDBJ databases">
        <title>Deep-cultivation of Planctomycetes and their phenomic and genomic characterization uncovers novel biology.</title>
        <authorList>
            <person name="Wiegand S."/>
            <person name="Jogler M."/>
            <person name="Boedeker C."/>
            <person name="Pinto D."/>
            <person name="Vollmers J."/>
            <person name="Rivas-Marin E."/>
            <person name="Kohn T."/>
            <person name="Peeters S.H."/>
            <person name="Heuer A."/>
            <person name="Rast P."/>
            <person name="Oberbeckmann S."/>
            <person name="Bunk B."/>
            <person name="Jeske O."/>
            <person name="Meyerdierks A."/>
            <person name="Storesund J.E."/>
            <person name="Kallscheuer N."/>
            <person name="Luecker S."/>
            <person name="Lage O.M."/>
            <person name="Pohl T."/>
            <person name="Merkel B.J."/>
            <person name="Hornburger P."/>
            <person name="Mueller R.-W."/>
            <person name="Bruemmer F."/>
            <person name="Labrenz M."/>
            <person name="Spormann A.M."/>
            <person name="Op den Camp H."/>
            <person name="Overmann J."/>
            <person name="Amann R."/>
            <person name="Jetten M.S.M."/>
            <person name="Mascher T."/>
            <person name="Medema M.H."/>
            <person name="Devos D.P."/>
            <person name="Kaster A.-K."/>
            <person name="Ovreas L."/>
            <person name="Rohde M."/>
            <person name="Galperin M.Y."/>
            <person name="Jogler C."/>
        </authorList>
    </citation>
    <scope>NUCLEOTIDE SEQUENCE [LARGE SCALE GENOMIC DNA]</scope>
    <source>
        <strain evidence="3 4">EC9</strain>
    </source>
</reference>
<dbReference type="InterPro" id="IPR011453">
    <property type="entry name" value="DUF1559"/>
</dbReference>
<evidence type="ECO:0000313" key="4">
    <source>
        <dbReference type="Proteomes" id="UP000319557"/>
    </source>
</evidence>
<dbReference type="KEGG" id="ruv:EC9_32900"/>
<accession>A0A517M2J1</accession>
<keyword evidence="1" id="KW-0812">Transmembrane</keyword>
<dbReference type="AlphaFoldDB" id="A0A517M2J1"/>
<proteinExistence type="predicted"/>
<dbReference type="RefSeq" id="WP_145346661.1">
    <property type="nucleotide sequence ID" value="NZ_CP036261.1"/>
</dbReference>
<evidence type="ECO:0000259" key="2">
    <source>
        <dbReference type="Pfam" id="PF07596"/>
    </source>
</evidence>
<keyword evidence="1" id="KW-0472">Membrane</keyword>
<dbReference type="OrthoDB" id="255848at2"/>
<dbReference type="SUPFAM" id="SSF54523">
    <property type="entry name" value="Pili subunits"/>
    <property type="match status" value="1"/>
</dbReference>
<keyword evidence="1" id="KW-1133">Transmembrane helix</keyword>
<dbReference type="PANTHER" id="PTHR30093">
    <property type="entry name" value="GENERAL SECRETION PATHWAY PROTEIN G"/>
    <property type="match status" value="1"/>
</dbReference>
<dbReference type="NCBIfam" id="TIGR04294">
    <property type="entry name" value="pre_pil_HX9DG"/>
    <property type="match status" value="1"/>
</dbReference>
<evidence type="ECO:0000256" key="1">
    <source>
        <dbReference type="SAM" id="Phobius"/>
    </source>
</evidence>
<name>A0A517M2J1_9BACT</name>
<dbReference type="PROSITE" id="PS00409">
    <property type="entry name" value="PROKAR_NTER_METHYL"/>
    <property type="match status" value="1"/>
</dbReference>
<dbReference type="Gene3D" id="3.30.700.10">
    <property type="entry name" value="Glycoprotein, Type 4 Pilin"/>
    <property type="match status" value="1"/>
</dbReference>
<protein>
    <submittedName>
        <fullName evidence="3">Putative major pilin subunit</fullName>
    </submittedName>
</protein>
<dbReference type="Proteomes" id="UP000319557">
    <property type="component" value="Chromosome"/>
</dbReference>
<evidence type="ECO:0000313" key="3">
    <source>
        <dbReference type="EMBL" id="QDS89093.1"/>
    </source>
</evidence>
<organism evidence="3 4">
    <name type="scientific">Rosistilla ulvae</name>
    <dbReference type="NCBI Taxonomy" id="1930277"/>
    <lineage>
        <taxon>Bacteria</taxon>
        <taxon>Pseudomonadati</taxon>
        <taxon>Planctomycetota</taxon>
        <taxon>Planctomycetia</taxon>
        <taxon>Pirellulales</taxon>
        <taxon>Pirellulaceae</taxon>
        <taxon>Rosistilla</taxon>
    </lineage>
</organism>
<dbReference type="PANTHER" id="PTHR30093:SF2">
    <property type="entry name" value="TYPE II SECRETION SYSTEM PROTEIN H"/>
    <property type="match status" value="1"/>
</dbReference>
<keyword evidence="4" id="KW-1185">Reference proteome</keyword>
<dbReference type="EMBL" id="CP036261">
    <property type="protein sequence ID" value="QDS89093.1"/>
    <property type="molecule type" value="Genomic_DNA"/>
</dbReference>
<dbReference type="Pfam" id="PF07963">
    <property type="entry name" value="N_methyl"/>
    <property type="match status" value="1"/>
</dbReference>